<feature type="compositionally biased region" description="Basic and acidic residues" evidence="9">
    <location>
        <begin position="1"/>
        <end position="11"/>
    </location>
</feature>
<keyword evidence="5 8" id="KW-0694">RNA-binding</keyword>
<dbReference type="GO" id="GO:0005524">
    <property type="term" value="F:ATP binding"/>
    <property type="evidence" value="ECO:0007669"/>
    <property type="project" value="UniProtKB-UniRule"/>
</dbReference>
<feature type="compositionally biased region" description="Basic and acidic residues" evidence="9">
    <location>
        <begin position="20"/>
        <end position="30"/>
    </location>
</feature>
<dbReference type="EC" id="3.6.4.13" evidence="8"/>
<accession>A0A5P1FLY6</accession>
<dbReference type="InterPro" id="IPR014014">
    <property type="entry name" value="RNA_helicase_DEAD_Q_motif"/>
</dbReference>
<dbReference type="PROSITE" id="PS00039">
    <property type="entry name" value="DEAD_ATP_HELICASE"/>
    <property type="match status" value="1"/>
</dbReference>
<comment type="catalytic activity">
    <reaction evidence="8">
        <text>ATP + H2O = ADP + phosphate + H(+)</text>
        <dbReference type="Rhea" id="RHEA:13065"/>
        <dbReference type="ChEBI" id="CHEBI:15377"/>
        <dbReference type="ChEBI" id="CHEBI:15378"/>
        <dbReference type="ChEBI" id="CHEBI:30616"/>
        <dbReference type="ChEBI" id="CHEBI:43474"/>
        <dbReference type="ChEBI" id="CHEBI:456216"/>
        <dbReference type="EC" id="3.6.4.13"/>
    </reaction>
</comment>
<evidence type="ECO:0000313" key="14">
    <source>
        <dbReference type="Proteomes" id="UP000243459"/>
    </source>
</evidence>
<dbReference type="PROSITE" id="PS51195">
    <property type="entry name" value="Q_MOTIF"/>
    <property type="match status" value="1"/>
</dbReference>
<evidence type="ECO:0000259" key="11">
    <source>
        <dbReference type="PROSITE" id="PS51194"/>
    </source>
</evidence>
<evidence type="ECO:0000259" key="10">
    <source>
        <dbReference type="PROSITE" id="PS51192"/>
    </source>
</evidence>
<feature type="compositionally biased region" description="Polar residues" evidence="9">
    <location>
        <begin position="40"/>
        <end position="60"/>
    </location>
</feature>
<dbReference type="Pfam" id="PF00271">
    <property type="entry name" value="Helicase_C"/>
    <property type="match status" value="1"/>
</dbReference>
<keyword evidence="2 7" id="KW-0378">Hydrolase</keyword>
<feature type="domain" description="DEAD-box RNA helicase Q" evidence="12">
    <location>
        <begin position="68"/>
        <end position="96"/>
    </location>
</feature>
<protein>
    <recommendedName>
        <fullName evidence="8">ATP-dependent RNA helicase</fullName>
        <ecNumber evidence="8">3.6.4.13</ecNumber>
    </recommendedName>
</protein>
<evidence type="ECO:0000256" key="7">
    <source>
        <dbReference type="RuleBase" id="RU000492"/>
    </source>
</evidence>
<dbReference type="OrthoDB" id="193716at2759"/>
<keyword evidence="4 7" id="KW-0067">ATP-binding</keyword>
<evidence type="ECO:0000256" key="3">
    <source>
        <dbReference type="ARBA" id="ARBA00022806"/>
    </source>
</evidence>
<evidence type="ECO:0000256" key="6">
    <source>
        <dbReference type="PROSITE-ProRule" id="PRU00552"/>
    </source>
</evidence>
<feature type="short sequence motif" description="Q motif" evidence="6">
    <location>
        <begin position="68"/>
        <end position="96"/>
    </location>
</feature>
<feature type="domain" description="Helicase C-terminal" evidence="11">
    <location>
        <begin position="312"/>
        <end position="462"/>
    </location>
</feature>
<evidence type="ECO:0000259" key="12">
    <source>
        <dbReference type="PROSITE" id="PS51195"/>
    </source>
</evidence>
<dbReference type="PROSITE" id="PS51194">
    <property type="entry name" value="HELICASE_CTER"/>
    <property type="match status" value="1"/>
</dbReference>
<dbReference type="PROSITE" id="PS51192">
    <property type="entry name" value="HELICASE_ATP_BIND_1"/>
    <property type="match status" value="1"/>
</dbReference>
<organism evidence="13 14">
    <name type="scientific">Asparagus officinalis</name>
    <name type="common">Garden asparagus</name>
    <dbReference type="NCBI Taxonomy" id="4686"/>
    <lineage>
        <taxon>Eukaryota</taxon>
        <taxon>Viridiplantae</taxon>
        <taxon>Streptophyta</taxon>
        <taxon>Embryophyta</taxon>
        <taxon>Tracheophyta</taxon>
        <taxon>Spermatophyta</taxon>
        <taxon>Magnoliopsida</taxon>
        <taxon>Liliopsida</taxon>
        <taxon>Asparagales</taxon>
        <taxon>Asparagaceae</taxon>
        <taxon>Asparagoideae</taxon>
        <taxon>Asparagus</taxon>
    </lineage>
</organism>
<dbReference type="InterPro" id="IPR011545">
    <property type="entry name" value="DEAD/DEAH_box_helicase_dom"/>
</dbReference>
<dbReference type="GO" id="GO:0003724">
    <property type="term" value="F:RNA helicase activity"/>
    <property type="evidence" value="ECO:0007669"/>
    <property type="project" value="UniProtKB-EC"/>
</dbReference>
<dbReference type="GO" id="GO:0003723">
    <property type="term" value="F:RNA binding"/>
    <property type="evidence" value="ECO:0007669"/>
    <property type="project" value="UniProtKB-UniRule"/>
</dbReference>
<dbReference type="AlphaFoldDB" id="A0A5P1FLY6"/>
<dbReference type="OMA" id="NGEQYVH"/>
<dbReference type="SUPFAM" id="SSF52540">
    <property type="entry name" value="P-loop containing nucleoside triphosphate hydrolases"/>
    <property type="match status" value="1"/>
</dbReference>
<gene>
    <name evidence="13" type="ORF">A4U43_C01F3360</name>
</gene>
<dbReference type="SMART" id="SM00487">
    <property type="entry name" value="DEXDc"/>
    <property type="match status" value="1"/>
</dbReference>
<evidence type="ECO:0000256" key="5">
    <source>
        <dbReference type="ARBA" id="ARBA00022884"/>
    </source>
</evidence>
<feature type="domain" description="Helicase ATP-binding" evidence="10">
    <location>
        <begin position="99"/>
        <end position="282"/>
    </location>
</feature>
<comment type="domain">
    <text evidence="8">The Q motif is unique to and characteristic of the DEAD box family of RNA helicases and controls ATP binding and hydrolysis.</text>
</comment>
<evidence type="ECO:0000256" key="4">
    <source>
        <dbReference type="ARBA" id="ARBA00022840"/>
    </source>
</evidence>
<keyword evidence="1 7" id="KW-0547">Nucleotide-binding</keyword>
<proteinExistence type="inferred from homology"/>
<keyword evidence="14" id="KW-1185">Reference proteome</keyword>
<feature type="region of interest" description="Disordered" evidence="9">
    <location>
        <begin position="1"/>
        <end position="60"/>
    </location>
</feature>
<evidence type="ECO:0000256" key="2">
    <source>
        <dbReference type="ARBA" id="ARBA00022801"/>
    </source>
</evidence>
<dbReference type="GO" id="GO:0016787">
    <property type="term" value="F:hydrolase activity"/>
    <property type="evidence" value="ECO:0007669"/>
    <property type="project" value="UniProtKB-KW"/>
</dbReference>
<reference evidence="14" key="1">
    <citation type="journal article" date="2017" name="Nat. Commun.">
        <title>The asparagus genome sheds light on the origin and evolution of a young Y chromosome.</title>
        <authorList>
            <person name="Harkess A."/>
            <person name="Zhou J."/>
            <person name="Xu C."/>
            <person name="Bowers J.E."/>
            <person name="Van der Hulst R."/>
            <person name="Ayyampalayam S."/>
            <person name="Mercati F."/>
            <person name="Riccardi P."/>
            <person name="McKain M.R."/>
            <person name="Kakrana A."/>
            <person name="Tang H."/>
            <person name="Ray J."/>
            <person name="Groenendijk J."/>
            <person name="Arikit S."/>
            <person name="Mathioni S.M."/>
            <person name="Nakano M."/>
            <person name="Shan H."/>
            <person name="Telgmann-Rauber A."/>
            <person name="Kanno A."/>
            <person name="Yue Z."/>
            <person name="Chen H."/>
            <person name="Li W."/>
            <person name="Chen Y."/>
            <person name="Xu X."/>
            <person name="Zhang Y."/>
            <person name="Luo S."/>
            <person name="Chen H."/>
            <person name="Gao J."/>
            <person name="Mao Z."/>
            <person name="Pires J.C."/>
            <person name="Luo M."/>
            <person name="Kudrna D."/>
            <person name="Wing R.A."/>
            <person name="Meyers B.C."/>
            <person name="Yi K."/>
            <person name="Kong H."/>
            <person name="Lavrijsen P."/>
            <person name="Sunseri F."/>
            <person name="Falavigna A."/>
            <person name="Ye Y."/>
            <person name="Leebens-Mack J.H."/>
            <person name="Chen G."/>
        </authorList>
    </citation>
    <scope>NUCLEOTIDE SEQUENCE [LARGE SCALE GENOMIC DNA]</scope>
    <source>
        <strain evidence="14">cv. DH0086</strain>
    </source>
</reference>
<dbReference type="CDD" id="cd18787">
    <property type="entry name" value="SF2_C_DEAD"/>
    <property type="match status" value="1"/>
</dbReference>
<dbReference type="InterPro" id="IPR027417">
    <property type="entry name" value="P-loop_NTPase"/>
</dbReference>
<comment type="similarity">
    <text evidence="7">Belongs to the DEAD box helicase family.</text>
</comment>
<dbReference type="PANTHER" id="PTHR24031">
    <property type="entry name" value="RNA HELICASE"/>
    <property type="match status" value="1"/>
</dbReference>
<comment type="function">
    <text evidence="8">RNA helicase.</text>
</comment>
<name>A0A5P1FLY6_ASPOF</name>
<dbReference type="EMBL" id="CM007381">
    <property type="protein sequence ID" value="ONK79142.1"/>
    <property type="molecule type" value="Genomic_DNA"/>
</dbReference>
<dbReference type="Pfam" id="PF00270">
    <property type="entry name" value="DEAD"/>
    <property type="match status" value="1"/>
</dbReference>
<sequence length="537" mass="59160">MKRKGERRDLDSSSSKKKRVPFDVPKHGIEESSDDDGVSSAENLSSKGEVNAVNGGSAQANESHFSNTRFDQCPISSLSLEGIKAAGYEKMTIVQEATLPVILKGKDVLAKARTGTGKTASFLLPAIEVVSKLPLLACDRKGSPIFVLVVLPTRELATQVATVANTLTKYHSSISVQVITGGTKISAEQKRLRTKPCQILIATPGRLTDHIKNTAGFSAQLKHLKVLILDEADRLLDMGFRKDIEKIIAAVPTERQTLLFSATVSNEVRHICKIAMKNDHEYINTVEEGTEETHAQVSQMHLVAPLGDHFPILYSILSEHISDDSDYKVIIFCTTAMGTRLVASLLSQLRMNVREIHSRMNQNKRNRVSEEFRKSKSLILVSSDVSARGVDYPDISLVAQLGVAASREQYIHRLGRTGRKGKEGKGILILAPQEKYFLSKIKDLPLAEASIPTVDPNVKKKVKQALSNVDMQTKESAYQAWLGYYNGDKFVGKDKNNLVNLANEYSRSMGLEIPPAIPRKILSKMHLGLNIPGLRSK</sequence>
<dbReference type="InterPro" id="IPR000629">
    <property type="entry name" value="RNA-helicase_DEAD-box_CS"/>
</dbReference>
<dbReference type="Gene3D" id="3.40.50.300">
    <property type="entry name" value="P-loop containing nucleotide triphosphate hydrolases"/>
    <property type="match status" value="2"/>
</dbReference>
<evidence type="ECO:0000256" key="9">
    <source>
        <dbReference type="SAM" id="MobiDB-lite"/>
    </source>
</evidence>
<keyword evidence="3 7" id="KW-0347">Helicase</keyword>
<dbReference type="InterPro" id="IPR014001">
    <property type="entry name" value="Helicase_ATP-bd"/>
</dbReference>
<evidence type="ECO:0000256" key="1">
    <source>
        <dbReference type="ARBA" id="ARBA00022741"/>
    </source>
</evidence>
<dbReference type="InterPro" id="IPR001650">
    <property type="entry name" value="Helicase_C-like"/>
</dbReference>
<evidence type="ECO:0000256" key="8">
    <source>
        <dbReference type="RuleBase" id="RU365068"/>
    </source>
</evidence>
<dbReference type="SMART" id="SM00490">
    <property type="entry name" value="HELICc"/>
    <property type="match status" value="1"/>
</dbReference>
<dbReference type="Proteomes" id="UP000243459">
    <property type="component" value="Chromosome 1"/>
</dbReference>
<evidence type="ECO:0000313" key="13">
    <source>
        <dbReference type="EMBL" id="ONK79142.1"/>
    </source>
</evidence>
<dbReference type="Gramene" id="ONK79142">
    <property type="protein sequence ID" value="ONK79142"/>
    <property type="gene ID" value="A4U43_C01F3360"/>
</dbReference>